<feature type="domain" description="Isopropylmalate dehydrogenase-like" evidence="19">
    <location>
        <begin position="7"/>
        <end position="357"/>
    </location>
</feature>
<comment type="cofactor">
    <cofactor evidence="18">
        <name>Mg(2+)</name>
        <dbReference type="ChEBI" id="CHEBI:18420"/>
    </cofactor>
    <cofactor evidence="18">
        <name>Mn(2+)</name>
        <dbReference type="ChEBI" id="CHEBI:29035"/>
    </cofactor>
    <text evidence="18">Binds 1 Mg(2+) or Mn(2+) ion per subunit.</text>
</comment>
<keyword evidence="8 18" id="KW-0432">Leucine biosynthesis</keyword>
<dbReference type="Gene3D" id="3.40.718.10">
    <property type="entry name" value="Isopropylmalate Dehydrogenase"/>
    <property type="match status" value="1"/>
</dbReference>
<reference evidence="20" key="2">
    <citation type="submission" date="2020-09" db="EMBL/GenBank/DDBJ databases">
        <authorList>
            <person name="Sun Q."/>
            <person name="Zhou Y."/>
        </authorList>
    </citation>
    <scope>NUCLEOTIDE SEQUENCE</scope>
    <source>
        <strain evidence="20">CGMCC 1.15758</strain>
    </source>
</reference>
<dbReference type="InterPro" id="IPR004429">
    <property type="entry name" value="Isopropylmalate_DH"/>
</dbReference>
<evidence type="ECO:0000256" key="18">
    <source>
        <dbReference type="RuleBase" id="RU004445"/>
    </source>
</evidence>
<keyword evidence="13 18" id="KW-0520">NAD</keyword>
<evidence type="ECO:0000313" key="20">
    <source>
        <dbReference type="EMBL" id="GGG01761.1"/>
    </source>
</evidence>
<evidence type="ECO:0000256" key="10">
    <source>
        <dbReference type="ARBA" id="ARBA00022723"/>
    </source>
</evidence>
<dbReference type="PANTHER" id="PTHR42979">
    <property type="entry name" value="3-ISOPROPYLMALATE DEHYDROGENASE"/>
    <property type="match status" value="1"/>
</dbReference>
<evidence type="ECO:0000256" key="11">
    <source>
        <dbReference type="ARBA" id="ARBA00022842"/>
    </source>
</evidence>
<evidence type="ECO:0000256" key="6">
    <source>
        <dbReference type="ARBA" id="ARBA00013101"/>
    </source>
</evidence>
<comment type="caution">
    <text evidence="20">The sequence shown here is derived from an EMBL/GenBank/DDBJ whole genome shotgun (WGS) entry which is preliminary data.</text>
</comment>
<dbReference type="InterPro" id="IPR019818">
    <property type="entry name" value="IsoCit/isopropylmalate_DH_CS"/>
</dbReference>
<dbReference type="Proteomes" id="UP000636949">
    <property type="component" value="Unassembled WGS sequence"/>
</dbReference>
<evidence type="ECO:0000256" key="17">
    <source>
        <dbReference type="RuleBase" id="RU004443"/>
    </source>
</evidence>
<evidence type="ECO:0000256" key="9">
    <source>
        <dbReference type="ARBA" id="ARBA00022605"/>
    </source>
</evidence>
<comment type="subunit">
    <text evidence="5 18">Homodimer.</text>
</comment>
<sequence>MEKIKKTIAILAGDGIGPEVMACAIDVLDAVANKYNHEFTYKEALIGGAAFDVYAEHCPKQTIDICKSADAILFGSVGGPVDAQNDPKWQACEAKSILALRKTFDFGVNIRPIKMFPALKDNSPIKNERIVNGADIEIFRELSGDIYFGEHKRFVNKEGIRCATDVAEYDEQTIRHIVRAAFKRAGERRKILTSIDKANVLDTSRLWRDIANEEAKNFPDVTLKHMYVDNAAMQLVLNPAQFDVIVTGNLFGDILSDLASVLPGSLGLVPSISLNKEGFGLYEPAGGSAFDIMGKDIANPIAQILSAALMLSYSFGMHEEAIAIDQAIDQVLAQGFRTADIAGGAESIGSKEITQKIVTALIESALTY</sequence>
<dbReference type="UniPathway" id="UPA00048">
    <property type="reaction ID" value="UER00072"/>
</dbReference>
<name>A0A8J2Z5N5_9GAMM</name>
<comment type="cofactor">
    <cofactor evidence="2">
        <name>Mn(2+)</name>
        <dbReference type="ChEBI" id="CHEBI:29035"/>
    </cofactor>
</comment>
<reference evidence="20" key="1">
    <citation type="journal article" date="2014" name="Int. J. Syst. Evol. Microbiol.">
        <title>Complete genome sequence of Corynebacterium casei LMG S-19264T (=DSM 44701T), isolated from a smear-ripened cheese.</title>
        <authorList>
            <consortium name="US DOE Joint Genome Institute (JGI-PGF)"/>
            <person name="Walter F."/>
            <person name="Albersmeier A."/>
            <person name="Kalinowski J."/>
            <person name="Ruckert C."/>
        </authorList>
    </citation>
    <scope>NUCLEOTIDE SEQUENCE</scope>
    <source>
        <strain evidence="20">CGMCC 1.15758</strain>
    </source>
</reference>
<dbReference type="AlphaFoldDB" id="A0A8J2Z5N5"/>
<evidence type="ECO:0000256" key="15">
    <source>
        <dbReference type="ARBA" id="ARBA00023304"/>
    </source>
</evidence>
<organism evidence="20 21">
    <name type="scientific">Cysteiniphilum litorale</name>
    <dbReference type="NCBI Taxonomy" id="2056700"/>
    <lineage>
        <taxon>Bacteria</taxon>
        <taxon>Pseudomonadati</taxon>
        <taxon>Pseudomonadota</taxon>
        <taxon>Gammaproteobacteria</taxon>
        <taxon>Thiotrichales</taxon>
        <taxon>Fastidiosibacteraceae</taxon>
        <taxon>Cysteiniphilum</taxon>
    </lineage>
</organism>
<evidence type="ECO:0000256" key="1">
    <source>
        <dbReference type="ARBA" id="ARBA00000624"/>
    </source>
</evidence>
<dbReference type="NCBIfam" id="TIGR00169">
    <property type="entry name" value="leuB"/>
    <property type="match status" value="1"/>
</dbReference>
<dbReference type="GO" id="GO:0005829">
    <property type="term" value="C:cytosol"/>
    <property type="evidence" value="ECO:0007669"/>
    <property type="project" value="TreeGrafter"/>
</dbReference>
<evidence type="ECO:0000256" key="7">
    <source>
        <dbReference type="ARBA" id="ARBA00019276"/>
    </source>
</evidence>
<dbReference type="GO" id="GO:0009098">
    <property type="term" value="P:L-leucine biosynthetic process"/>
    <property type="evidence" value="ECO:0007669"/>
    <property type="project" value="UniProtKB-UniRule"/>
</dbReference>
<keyword evidence="11" id="KW-0460">Magnesium</keyword>
<dbReference type="GO" id="GO:0000287">
    <property type="term" value="F:magnesium ion binding"/>
    <property type="evidence" value="ECO:0007669"/>
    <property type="project" value="InterPro"/>
</dbReference>
<dbReference type="InterPro" id="IPR024084">
    <property type="entry name" value="IsoPropMal-DH-like_dom"/>
</dbReference>
<keyword evidence="9" id="KW-0028">Amino-acid biosynthesis</keyword>
<comment type="function">
    <text evidence="18">Catalyzes the oxidation of 3-carboxy-2-hydroxy-4-methylpentanoate (3-isopropylmalate) to 3-carboxy-4-methyl-2-oxopentanoate. The product decarboxylates to 4-methyl-2 oxopentanoate.</text>
</comment>
<evidence type="ECO:0000256" key="4">
    <source>
        <dbReference type="ARBA" id="ARBA00008319"/>
    </source>
</evidence>
<evidence type="ECO:0000256" key="3">
    <source>
        <dbReference type="ARBA" id="ARBA00004762"/>
    </source>
</evidence>
<evidence type="ECO:0000259" key="19">
    <source>
        <dbReference type="SMART" id="SM01329"/>
    </source>
</evidence>
<comment type="pathway">
    <text evidence="3 18">Amino-acid biosynthesis; L-leucine biosynthesis; L-leucine from 3-methyl-2-oxobutanoate: step 3/4.</text>
</comment>
<keyword evidence="21" id="KW-1185">Reference proteome</keyword>
<dbReference type="Pfam" id="PF00180">
    <property type="entry name" value="Iso_dh"/>
    <property type="match status" value="1"/>
</dbReference>
<dbReference type="EC" id="1.1.1.85" evidence="6 16"/>
<dbReference type="EMBL" id="BMJS01000023">
    <property type="protein sequence ID" value="GGG01761.1"/>
    <property type="molecule type" value="Genomic_DNA"/>
</dbReference>
<evidence type="ECO:0000256" key="13">
    <source>
        <dbReference type="ARBA" id="ARBA00023027"/>
    </source>
</evidence>
<keyword evidence="12 17" id="KW-0560">Oxidoreductase</keyword>
<evidence type="ECO:0000256" key="12">
    <source>
        <dbReference type="ARBA" id="ARBA00023002"/>
    </source>
</evidence>
<evidence type="ECO:0000256" key="14">
    <source>
        <dbReference type="ARBA" id="ARBA00023211"/>
    </source>
</evidence>
<evidence type="ECO:0000256" key="16">
    <source>
        <dbReference type="NCBIfam" id="TIGR00169"/>
    </source>
</evidence>
<dbReference type="GO" id="GO:0003862">
    <property type="term" value="F:3-isopropylmalate dehydrogenase activity"/>
    <property type="evidence" value="ECO:0007669"/>
    <property type="project" value="UniProtKB-UniRule"/>
</dbReference>
<proteinExistence type="inferred from homology"/>
<dbReference type="PANTHER" id="PTHR42979:SF1">
    <property type="entry name" value="3-ISOPROPYLMALATE DEHYDROGENASE"/>
    <property type="match status" value="1"/>
</dbReference>
<evidence type="ECO:0000313" key="21">
    <source>
        <dbReference type="Proteomes" id="UP000636949"/>
    </source>
</evidence>
<dbReference type="SMART" id="SM01329">
    <property type="entry name" value="Iso_dh"/>
    <property type="match status" value="1"/>
</dbReference>
<keyword evidence="14" id="KW-0464">Manganese</keyword>
<evidence type="ECO:0000256" key="5">
    <source>
        <dbReference type="ARBA" id="ARBA00011738"/>
    </source>
</evidence>
<accession>A0A8J2Z5N5</accession>
<evidence type="ECO:0000256" key="2">
    <source>
        <dbReference type="ARBA" id="ARBA00001936"/>
    </source>
</evidence>
<comment type="similarity">
    <text evidence="4">Belongs to the isocitrate and isopropylmalate dehydrogenases family. LeuB type 1 subfamily.</text>
</comment>
<keyword evidence="15 18" id="KW-0100">Branched-chain amino acid biosynthesis</keyword>
<gene>
    <name evidence="20" type="primary">leuB</name>
    <name evidence="20" type="ORF">GCM10010995_19040</name>
</gene>
<dbReference type="SUPFAM" id="SSF53659">
    <property type="entry name" value="Isocitrate/Isopropylmalate dehydrogenase-like"/>
    <property type="match status" value="1"/>
</dbReference>
<evidence type="ECO:0000256" key="8">
    <source>
        <dbReference type="ARBA" id="ARBA00022430"/>
    </source>
</evidence>
<comment type="catalytic activity">
    <reaction evidence="1 18">
        <text>(2R,3S)-3-isopropylmalate + NAD(+) = 4-methyl-2-oxopentanoate + CO2 + NADH</text>
        <dbReference type="Rhea" id="RHEA:32271"/>
        <dbReference type="ChEBI" id="CHEBI:16526"/>
        <dbReference type="ChEBI" id="CHEBI:17865"/>
        <dbReference type="ChEBI" id="CHEBI:35121"/>
        <dbReference type="ChEBI" id="CHEBI:57540"/>
        <dbReference type="ChEBI" id="CHEBI:57945"/>
        <dbReference type="EC" id="1.1.1.85"/>
    </reaction>
</comment>
<protein>
    <recommendedName>
        <fullName evidence="7 16">3-isopropylmalate dehydrogenase</fullName>
        <ecNumber evidence="6 16">1.1.1.85</ecNumber>
    </recommendedName>
</protein>
<dbReference type="GO" id="GO:0051287">
    <property type="term" value="F:NAD binding"/>
    <property type="evidence" value="ECO:0007669"/>
    <property type="project" value="InterPro"/>
</dbReference>
<dbReference type="FunFam" id="3.40.718.10:FF:000006">
    <property type="entry name" value="3-isopropylmalate dehydrogenase"/>
    <property type="match status" value="1"/>
</dbReference>
<keyword evidence="10 18" id="KW-0479">Metal-binding</keyword>
<dbReference type="PROSITE" id="PS00470">
    <property type="entry name" value="IDH_IMDH"/>
    <property type="match status" value="1"/>
</dbReference>